<evidence type="ECO:0000313" key="9">
    <source>
        <dbReference type="EMBL" id="KAG7322503.1"/>
    </source>
</evidence>
<reference evidence="9 10" key="1">
    <citation type="submission" date="2021-06" db="EMBL/GenBank/DDBJ databases">
        <title>Chromosome-level genome assembly of the red-tail catfish (Hemibagrus wyckioides).</title>
        <authorList>
            <person name="Shao F."/>
        </authorList>
    </citation>
    <scope>NUCLEOTIDE SEQUENCE [LARGE SCALE GENOMIC DNA]</scope>
    <source>
        <strain evidence="9">EC202008001</strain>
        <tissue evidence="9">Blood</tissue>
    </source>
</reference>
<dbReference type="Proteomes" id="UP000824219">
    <property type="component" value="Linkage Group LG16"/>
</dbReference>
<dbReference type="GO" id="GO:0016020">
    <property type="term" value="C:membrane"/>
    <property type="evidence" value="ECO:0007669"/>
    <property type="project" value="UniProtKB-SubCell"/>
</dbReference>
<accession>A0A9D3SK66</accession>
<dbReference type="InterPro" id="IPR001270">
    <property type="entry name" value="ClpA/B"/>
</dbReference>
<dbReference type="Gene3D" id="3.40.50.300">
    <property type="entry name" value="P-loop containing nucleotide triphosphate hydrolases"/>
    <property type="match status" value="1"/>
</dbReference>
<keyword evidence="3" id="KW-0812">Transmembrane</keyword>
<feature type="domain" description="AAA+ ATPase" evidence="8">
    <location>
        <begin position="241"/>
        <end position="372"/>
    </location>
</feature>
<keyword evidence="5" id="KW-0067">ATP-binding</keyword>
<organism evidence="9 10">
    <name type="scientific">Hemibagrus wyckioides</name>
    <dbReference type="NCBI Taxonomy" id="337641"/>
    <lineage>
        <taxon>Eukaryota</taxon>
        <taxon>Metazoa</taxon>
        <taxon>Chordata</taxon>
        <taxon>Craniata</taxon>
        <taxon>Vertebrata</taxon>
        <taxon>Euteleostomi</taxon>
        <taxon>Actinopterygii</taxon>
        <taxon>Neopterygii</taxon>
        <taxon>Teleostei</taxon>
        <taxon>Ostariophysi</taxon>
        <taxon>Siluriformes</taxon>
        <taxon>Bagridae</taxon>
        <taxon>Hemibagrus</taxon>
    </lineage>
</organism>
<evidence type="ECO:0000256" key="4">
    <source>
        <dbReference type="ARBA" id="ARBA00022741"/>
    </source>
</evidence>
<evidence type="ECO:0000256" key="7">
    <source>
        <dbReference type="ARBA" id="ARBA00023136"/>
    </source>
</evidence>
<dbReference type="GO" id="GO:0005524">
    <property type="term" value="F:ATP binding"/>
    <property type="evidence" value="ECO:0007669"/>
    <property type="project" value="UniProtKB-KW"/>
</dbReference>
<dbReference type="InterPro" id="IPR010448">
    <property type="entry name" value="Torsin"/>
</dbReference>
<keyword evidence="4" id="KW-0547">Nucleotide-binding</keyword>
<evidence type="ECO:0000313" key="10">
    <source>
        <dbReference type="Proteomes" id="UP000824219"/>
    </source>
</evidence>
<evidence type="ECO:0000259" key="8">
    <source>
        <dbReference type="SMART" id="SM00382"/>
    </source>
</evidence>
<dbReference type="InterPro" id="IPR003593">
    <property type="entry name" value="AAA+_ATPase"/>
</dbReference>
<evidence type="ECO:0000256" key="2">
    <source>
        <dbReference type="ARBA" id="ARBA00006235"/>
    </source>
</evidence>
<dbReference type="AlphaFoldDB" id="A0A9D3SK66"/>
<evidence type="ECO:0000256" key="3">
    <source>
        <dbReference type="ARBA" id="ARBA00022692"/>
    </source>
</evidence>
<name>A0A9D3SK66_9TELE</name>
<dbReference type="PANTHER" id="PTHR10760">
    <property type="entry name" value="TORSIN"/>
    <property type="match status" value="1"/>
</dbReference>
<evidence type="ECO:0000256" key="5">
    <source>
        <dbReference type="ARBA" id="ARBA00022840"/>
    </source>
</evidence>
<gene>
    <name evidence="9" type="ORF">KOW79_013849</name>
</gene>
<dbReference type="PRINTS" id="PR00300">
    <property type="entry name" value="CLPPROTEASEA"/>
</dbReference>
<dbReference type="SMART" id="SM00382">
    <property type="entry name" value="AAA"/>
    <property type="match status" value="1"/>
</dbReference>
<keyword evidence="10" id="KW-1185">Reference proteome</keyword>
<dbReference type="GO" id="GO:0005635">
    <property type="term" value="C:nuclear envelope"/>
    <property type="evidence" value="ECO:0007669"/>
    <property type="project" value="TreeGrafter"/>
</dbReference>
<keyword evidence="7" id="KW-0472">Membrane</keyword>
<dbReference type="OrthoDB" id="9443236at2759"/>
<dbReference type="InterPro" id="IPR049337">
    <property type="entry name" value="TOR1A_C"/>
</dbReference>
<dbReference type="Pfam" id="PF21376">
    <property type="entry name" value="TOR1A_C"/>
    <property type="match status" value="1"/>
</dbReference>
<sequence length="467" mass="53523">MHPFLRLSCKTPKTLNAKEGELSEFCDVVEQRKGEGFQWRDEQIGGVYNKCDRLKMGDQNLTAMLSEDELEKTKENRPVTFSQFSSTVRAVVRIRQKYQAMKRRRMERAASLHSAHLMSHCNDQRSNSPKIFTFDVPDGNSPVNVSKKRRKKKARVLFPNSSRRVLPTKEQSRAKSCLVLLCVVVFLQVYNAIENLDDHVLKYDMEGLEKTLKREVFGQQEATDGLLDHLKDYLSTYVHSKPLVLSLLGPSGVGKSHIGRLLAQHFRSVVGEQLVMQYFVLHHCPTEGDVPLCTGTLTSQVSEIVTRAEEEEKIPLLVFDEMEHMPTELLDTVQSLIVKKDTNEYLNAIYILISNLEQEEITKFVLQNSTTNAVSGRGLLNKELNNLLHNHLKKHHLLWLEAELLPLTLLEKIHVMECFIDEMSREGFYPERSHVERLADELGYYSVGEREFSRTGCKQVVAKVNLL</sequence>
<dbReference type="GO" id="GO:0016887">
    <property type="term" value="F:ATP hydrolysis activity"/>
    <property type="evidence" value="ECO:0007669"/>
    <property type="project" value="InterPro"/>
</dbReference>
<dbReference type="Pfam" id="PF06309">
    <property type="entry name" value="Torsin"/>
    <property type="match status" value="1"/>
</dbReference>
<dbReference type="PANTHER" id="PTHR10760:SF1">
    <property type="entry name" value="TORSIN-4A"/>
    <property type="match status" value="1"/>
</dbReference>
<comment type="subcellular location">
    <subcellularLocation>
        <location evidence="1">Membrane</location>
        <topology evidence="1">Single-pass membrane protein</topology>
    </subcellularLocation>
</comment>
<comment type="similarity">
    <text evidence="2">Belongs to the ClpA/ClpB family. Torsin subfamily.</text>
</comment>
<dbReference type="SUPFAM" id="SSF52540">
    <property type="entry name" value="P-loop containing nucleoside triphosphate hydrolases"/>
    <property type="match status" value="1"/>
</dbReference>
<evidence type="ECO:0000256" key="6">
    <source>
        <dbReference type="ARBA" id="ARBA00022989"/>
    </source>
</evidence>
<protein>
    <recommendedName>
        <fullName evidence="8">AAA+ ATPase domain-containing protein</fullName>
    </recommendedName>
</protein>
<keyword evidence="6" id="KW-1133">Transmembrane helix</keyword>
<proteinExistence type="inferred from homology"/>
<evidence type="ECO:0000256" key="1">
    <source>
        <dbReference type="ARBA" id="ARBA00004167"/>
    </source>
</evidence>
<comment type="caution">
    <text evidence="9">The sequence shown here is derived from an EMBL/GenBank/DDBJ whole genome shotgun (WGS) entry which is preliminary data.</text>
</comment>
<dbReference type="GO" id="GO:0005788">
    <property type="term" value="C:endoplasmic reticulum lumen"/>
    <property type="evidence" value="ECO:0007669"/>
    <property type="project" value="TreeGrafter"/>
</dbReference>
<dbReference type="InterPro" id="IPR027417">
    <property type="entry name" value="P-loop_NTPase"/>
</dbReference>
<dbReference type="EMBL" id="JAHKSW010000016">
    <property type="protein sequence ID" value="KAG7322503.1"/>
    <property type="molecule type" value="Genomic_DNA"/>
</dbReference>